<dbReference type="RefSeq" id="WP_015883534.1">
    <property type="nucleotide sequence ID" value="NC_012669.1"/>
</dbReference>
<dbReference type="EMBL" id="CP001618">
    <property type="protein sequence ID" value="ACQ81294.1"/>
    <property type="molecule type" value="Genomic_DNA"/>
</dbReference>
<keyword evidence="2" id="KW-1185">Reference proteome</keyword>
<proteinExistence type="predicted"/>
<dbReference type="STRING" id="471853.Bcav_3050"/>
<dbReference type="Proteomes" id="UP000007962">
    <property type="component" value="Chromosome"/>
</dbReference>
<organism evidence="1 2">
    <name type="scientific">Beutenbergia cavernae (strain ATCC BAA-8 / DSM 12333 / CCUG 43141 / JCM 11478 / NBRC 16432 / NCIMB 13614 / HKI 0122)</name>
    <dbReference type="NCBI Taxonomy" id="471853"/>
    <lineage>
        <taxon>Bacteria</taxon>
        <taxon>Bacillati</taxon>
        <taxon>Actinomycetota</taxon>
        <taxon>Actinomycetes</taxon>
        <taxon>Micrococcales</taxon>
        <taxon>Beutenbergiaceae</taxon>
        <taxon>Beutenbergia</taxon>
    </lineage>
</organism>
<evidence type="ECO:0000313" key="2">
    <source>
        <dbReference type="Proteomes" id="UP000007962"/>
    </source>
</evidence>
<dbReference type="HOGENOM" id="CLU_135672_0_0_11"/>
<dbReference type="Gene3D" id="3.40.630.30">
    <property type="match status" value="1"/>
</dbReference>
<name>C5BZW4_BEUC1</name>
<dbReference type="AlphaFoldDB" id="C5BZW4"/>
<accession>C5BZW4</accession>
<dbReference type="OrthoDB" id="3774915at2"/>
<sequence>MTADPFVPDAFTPPTTLVTDSFRLEPLGPRNNAADLAAWTSSIEHIRTTPGFPDGRWPPPDGMTPEANLADLTRHAADFAARRGFTFTVLDPADGDVIGCVYLYPTRSEEFDVSVQSWVRADHAELDTPLADAVSAWIDADWPWERQDRYGR</sequence>
<dbReference type="KEGG" id="bcv:Bcav_3050"/>
<dbReference type="eggNOG" id="COG1670">
    <property type="taxonomic scope" value="Bacteria"/>
</dbReference>
<gene>
    <name evidence="1" type="ordered locus">Bcav_3050</name>
</gene>
<protein>
    <submittedName>
        <fullName evidence="1">Twin-arginine translocation pathway signal</fullName>
    </submittedName>
</protein>
<dbReference type="InterPro" id="IPR016181">
    <property type="entry name" value="Acyl_CoA_acyltransferase"/>
</dbReference>
<dbReference type="SUPFAM" id="SSF55729">
    <property type="entry name" value="Acyl-CoA N-acyltransferases (Nat)"/>
    <property type="match status" value="1"/>
</dbReference>
<evidence type="ECO:0000313" key="1">
    <source>
        <dbReference type="EMBL" id="ACQ81294.1"/>
    </source>
</evidence>
<reference evidence="1 2" key="1">
    <citation type="journal article" date="2009" name="Stand. Genomic Sci.">
        <title>Complete genome sequence of Beutenbergia cavernae type strain (HKI 0122).</title>
        <authorList>
            <person name="Land M."/>
            <person name="Pukall R."/>
            <person name="Abt B."/>
            <person name="Goker M."/>
            <person name="Rohde M."/>
            <person name="Glavina Del Rio T."/>
            <person name="Tice H."/>
            <person name="Copeland A."/>
            <person name="Cheng J.F."/>
            <person name="Lucas S."/>
            <person name="Chen F."/>
            <person name="Nolan M."/>
            <person name="Bruce D."/>
            <person name="Goodwin L."/>
            <person name="Pitluck S."/>
            <person name="Ivanova N."/>
            <person name="Mavromatis K."/>
            <person name="Ovchinnikova G."/>
            <person name="Pati A."/>
            <person name="Chen A."/>
            <person name="Palaniappan K."/>
            <person name="Hauser L."/>
            <person name="Chang Y.J."/>
            <person name="Jefferies C.C."/>
            <person name="Saunders E."/>
            <person name="Brettin T."/>
            <person name="Detter J.C."/>
            <person name="Han C."/>
            <person name="Chain P."/>
            <person name="Bristow J."/>
            <person name="Eisen J.A."/>
            <person name="Markowitz V."/>
            <person name="Hugenholtz P."/>
            <person name="Kyrpides N.C."/>
            <person name="Klenk H.P."/>
            <person name="Lapidus A."/>
        </authorList>
    </citation>
    <scope>NUCLEOTIDE SEQUENCE [LARGE SCALE GENOMIC DNA]</scope>
    <source>
        <strain evidence="2">ATCC BAA-8 / DSM 12333 / NBRC 16432</strain>
    </source>
</reference>